<organism evidence="1 2">
    <name type="scientific">Candidatus Woesebacteria bacterium GW2011_GWA1_39_12</name>
    <dbReference type="NCBI Taxonomy" id="1618549"/>
    <lineage>
        <taxon>Bacteria</taxon>
        <taxon>Candidatus Woeseibacteriota</taxon>
    </lineage>
</organism>
<dbReference type="EMBL" id="LBWA01000004">
    <property type="protein sequence ID" value="KKQ98304.1"/>
    <property type="molecule type" value="Genomic_DNA"/>
</dbReference>
<evidence type="ECO:0000313" key="2">
    <source>
        <dbReference type="Proteomes" id="UP000034325"/>
    </source>
</evidence>
<comment type="caution">
    <text evidence="1">The sequence shown here is derived from an EMBL/GenBank/DDBJ whole genome shotgun (WGS) entry which is preliminary data.</text>
</comment>
<name>A0A0G0PJP5_9BACT</name>
<dbReference type="InterPro" id="IPR007460">
    <property type="entry name" value="BrnT_toxin"/>
</dbReference>
<evidence type="ECO:0008006" key="3">
    <source>
        <dbReference type="Google" id="ProtNLM"/>
    </source>
</evidence>
<dbReference type="AlphaFoldDB" id="A0A0G0PJP5"/>
<gene>
    <name evidence="1" type="ORF">UT23_C0004G0145</name>
</gene>
<dbReference type="Gene3D" id="3.10.450.530">
    <property type="entry name" value="Ribonuclease toxin, BrnT, of type II toxin-antitoxin system"/>
    <property type="match status" value="1"/>
</dbReference>
<sequence>MKLPVPLSFDWNKGNIDKNWQKHKVHYKEAEEAFLNKPLSLLRDKKHSQSEERYIALGMTSQKRKLHIVFTIRNSNIRIISARNQSKKERKYYAKE</sequence>
<dbReference type="InterPro" id="IPR038573">
    <property type="entry name" value="BrnT_sf"/>
</dbReference>
<dbReference type="Pfam" id="PF04365">
    <property type="entry name" value="BrnT_toxin"/>
    <property type="match status" value="1"/>
</dbReference>
<evidence type="ECO:0000313" key="1">
    <source>
        <dbReference type="EMBL" id="KKQ98304.1"/>
    </source>
</evidence>
<proteinExistence type="predicted"/>
<protein>
    <recommendedName>
        <fullName evidence="3">Protein containing DUF497</fullName>
    </recommendedName>
</protein>
<dbReference type="Proteomes" id="UP000034325">
    <property type="component" value="Unassembled WGS sequence"/>
</dbReference>
<accession>A0A0G0PJP5</accession>
<reference evidence="1 2" key="1">
    <citation type="journal article" date="2015" name="Nature">
        <title>rRNA introns, odd ribosomes, and small enigmatic genomes across a large radiation of phyla.</title>
        <authorList>
            <person name="Brown C.T."/>
            <person name="Hug L.A."/>
            <person name="Thomas B.C."/>
            <person name="Sharon I."/>
            <person name="Castelle C.J."/>
            <person name="Singh A."/>
            <person name="Wilkins M.J."/>
            <person name="Williams K.H."/>
            <person name="Banfield J.F."/>
        </authorList>
    </citation>
    <scope>NUCLEOTIDE SEQUENCE [LARGE SCALE GENOMIC DNA]</scope>
</reference>